<reference evidence="2" key="1">
    <citation type="journal article" date="2014" name="PLoS ONE">
        <title>Transcriptome-Based Identification of ABC Transporters in the Western Tarnished Plant Bug Lygus hesperus.</title>
        <authorList>
            <person name="Hull J.J."/>
            <person name="Chaney K."/>
            <person name="Geib S.M."/>
            <person name="Fabrick J.A."/>
            <person name="Brent C.S."/>
            <person name="Walsh D."/>
            <person name="Lavine L.C."/>
        </authorList>
    </citation>
    <scope>NUCLEOTIDE SEQUENCE</scope>
</reference>
<evidence type="ECO:0000313" key="2">
    <source>
        <dbReference type="EMBL" id="JAG30939.1"/>
    </source>
</evidence>
<name>A0A0A9YFJ1_LYGHE</name>
<dbReference type="PANTHER" id="PTHR21844">
    <property type="entry name" value="AKT1 SUBSTRATE 1 PROTEIN"/>
    <property type="match status" value="1"/>
</dbReference>
<evidence type="ECO:0000313" key="3">
    <source>
        <dbReference type="EMBL" id="JAQ16539.1"/>
    </source>
</evidence>
<reference evidence="3" key="3">
    <citation type="journal article" date="2016" name="Gigascience">
        <title>De novo construction of an expanded transcriptome assembly for the western tarnished plant bug, Lygus hesperus.</title>
        <authorList>
            <person name="Tassone E.E."/>
            <person name="Geib S.M."/>
            <person name="Hall B."/>
            <person name="Fabrick J.A."/>
            <person name="Brent C.S."/>
            <person name="Hull J.J."/>
        </authorList>
    </citation>
    <scope>NUCLEOTIDE SEQUENCE</scope>
</reference>
<feature type="region of interest" description="Disordered" evidence="1">
    <location>
        <begin position="196"/>
        <end position="236"/>
    </location>
</feature>
<proteinExistence type="predicted"/>
<gene>
    <name evidence="2" type="primary">AKT1S1</name>
    <name evidence="2" type="ORF">CM83_35556</name>
    <name evidence="3" type="ORF">g.36066</name>
</gene>
<dbReference type="InterPro" id="IPR026682">
    <property type="entry name" value="AKT1S1"/>
</dbReference>
<dbReference type="GO" id="GO:0048011">
    <property type="term" value="P:neurotrophin TRK receptor signaling pathway"/>
    <property type="evidence" value="ECO:0007669"/>
    <property type="project" value="InterPro"/>
</dbReference>
<sequence>MLYACRCLNFILDTSGDGEPVASSIVEVLSRRAQGLKLILVNFEAITIKIDVLVGLTRLTSWREFHCSYCDVWVYAHPSSEIPSPASKVIVNKSILVTHRDIKISKEDERFSPVFKIIRLHDNGDDMFSGSRSVPSWDDSLHPVASSWLEEQTQAVKARIRKFSDQQYAELERDRLRAQSEQLSIFRMVGINKSGGETVEEAPRPHSSIGQPTSTEPSSSTSGGYNEPEPVNMPPLDVLESDDLILLEASYSSHHGSLESEESDEEVIEAPEQPDPDQLGPNQLDPDQQEPDQLDPDQPAGSVARSLPIPVPQFLEDHGHDDRHERSPRTPSDIAANIQALARSVHGNPIFGELPRPRFTKD</sequence>
<dbReference type="GO" id="GO:0032007">
    <property type="term" value="P:negative regulation of TOR signaling"/>
    <property type="evidence" value="ECO:0007669"/>
    <property type="project" value="InterPro"/>
</dbReference>
<feature type="compositionally biased region" description="Acidic residues" evidence="1">
    <location>
        <begin position="259"/>
        <end position="275"/>
    </location>
</feature>
<dbReference type="AlphaFoldDB" id="A0A0A9YFJ1"/>
<feature type="compositionally biased region" description="Low complexity" evidence="1">
    <location>
        <begin position="212"/>
        <end position="222"/>
    </location>
</feature>
<dbReference type="GO" id="GO:0005737">
    <property type="term" value="C:cytoplasm"/>
    <property type="evidence" value="ECO:0007669"/>
    <property type="project" value="TreeGrafter"/>
</dbReference>
<accession>A0A0A9YFJ1</accession>
<dbReference type="EMBL" id="GBHO01012665">
    <property type="protein sequence ID" value="JAG30939.1"/>
    <property type="molecule type" value="Transcribed_RNA"/>
</dbReference>
<evidence type="ECO:0000256" key="1">
    <source>
        <dbReference type="SAM" id="MobiDB-lite"/>
    </source>
</evidence>
<protein>
    <submittedName>
        <fullName evidence="2">Proline-rich AKT1 substrate 1</fullName>
    </submittedName>
</protein>
<reference evidence="2" key="2">
    <citation type="submission" date="2014-07" db="EMBL/GenBank/DDBJ databases">
        <authorList>
            <person name="Hull J."/>
        </authorList>
    </citation>
    <scope>NUCLEOTIDE SEQUENCE</scope>
</reference>
<dbReference type="PANTHER" id="PTHR21844:SF2">
    <property type="entry name" value="PROLINE-RICH AKT1 SUBSTRATE 1"/>
    <property type="match status" value="1"/>
</dbReference>
<feature type="region of interest" description="Disordered" evidence="1">
    <location>
        <begin position="253"/>
        <end position="333"/>
    </location>
</feature>
<organism evidence="2">
    <name type="scientific">Lygus hesperus</name>
    <name type="common">Western plant bug</name>
    <dbReference type="NCBI Taxonomy" id="30085"/>
    <lineage>
        <taxon>Eukaryota</taxon>
        <taxon>Metazoa</taxon>
        <taxon>Ecdysozoa</taxon>
        <taxon>Arthropoda</taxon>
        <taxon>Hexapoda</taxon>
        <taxon>Insecta</taxon>
        <taxon>Pterygota</taxon>
        <taxon>Neoptera</taxon>
        <taxon>Paraneoptera</taxon>
        <taxon>Hemiptera</taxon>
        <taxon>Heteroptera</taxon>
        <taxon>Panheteroptera</taxon>
        <taxon>Cimicomorpha</taxon>
        <taxon>Miridae</taxon>
        <taxon>Mirini</taxon>
        <taxon>Lygus</taxon>
    </lineage>
</organism>
<feature type="compositionally biased region" description="Basic and acidic residues" evidence="1">
    <location>
        <begin position="315"/>
        <end position="328"/>
    </location>
</feature>
<dbReference type="EMBL" id="GDHC01002090">
    <property type="protein sequence ID" value="JAQ16539.1"/>
    <property type="molecule type" value="Transcribed_RNA"/>
</dbReference>